<comment type="subcellular location">
    <subcellularLocation>
        <location evidence="1">Secreted</location>
    </subcellularLocation>
</comment>
<dbReference type="Ensembl" id="ENSCCRT00010101524.1">
    <property type="protein sequence ID" value="ENSCCRP00010091547.1"/>
    <property type="gene ID" value="ENSCCRG00010040017.1"/>
</dbReference>
<dbReference type="FunFam" id="3.40.33.10:FF:000003">
    <property type="entry name" value="Peptidase inhibitor 15"/>
    <property type="match status" value="1"/>
</dbReference>
<reference evidence="9" key="1">
    <citation type="submission" date="2025-08" db="UniProtKB">
        <authorList>
            <consortium name="Ensembl"/>
        </authorList>
    </citation>
    <scope>IDENTIFICATION</scope>
</reference>
<dbReference type="GO" id="GO:0005576">
    <property type="term" value="C:extracellular region"/>
    <property type="evidence" value="ECO:0007669"/>
    <property type="project" value="UniProtKB-SubCell"/>
</dbReference>
<dbReference type="AlphaFoldDB" id="A0A8C1NH10"/>
<feature type="signal peptide" evidence="7">
    <location>
        <begin position="1"/>
        <end position="21"/>
    </location>
</feature>
<evidence type="ECO:0000313" key="9">
    <source>
        <dbReference type="Ensembl" id="ENSCCRP00010091547.1"/>
    </source>
</evidence>
<proteinExistence type="inferred from homology"/>
<feature type="chain" id="PRO_5034732711" evidence="7">
    <location>
        <begin position="22"/>
        <end position="309"/>
    </location>
</feature>
<evidence type="ECO:0000256" key="6">
    <source>
        <dbReference type="ARBA" id="ARBA00023180"/>
    </source>
</evidence>
<name>A0A8C1NH10_CYPCA</name>
<dbReference type="PANTHER" id="PTHR10334">
    <property type="entry name" value="CYSTEINE-RICH SECRETORY PROTEIN-RELATED"/>
    <property type="match status" value="1"/>
</dbReference>
<dbReference type="Pfam" id="PF00188">
    <property type="entry name" value="CAP"/>
    <property type="match status" value="1"/>
</dbReference>
<dbReference type="PRINTS" id="PR00837">
    <property type="entry name" value="V5TPXLIKE"/>
</dbReference>
<sequence>MKSINFFTDLLLVFIVSDASAWIIRNATETLTGTKITVNKTEMENDGLASMPKSRRKRYISQSDMIAILDYHNNVRANVFPPAANMEYMLWNEDLARSAEAWAATCIWEHGPPYLLRYLGQNLSVRTGNYHSILQMVKPWYDEVRDYVFPYPHDCNPHCPMRCYGPMCTHYTQMVWASSNRVGCAIQTCYNMVVWGIVWREATYLVCNYSPKLVMFLSFNTTLARSFTLQEHRVYHSQSDNASTWLRCYACSSLWYIFKTVLFFRGNWIGEAPYRVGVPCSACPPSYGGSCSNNMCFPAINSNFMYWFK</sequence>
<evidence type="ECO:0000256" key="1">
    <source>
        <dbReference type="ARBA" id="ARBA00004613"/>
    </source>
</evidence>
<evidence type="ECO:0000259" key="8">
    <source>
        <dbReference type="SMART" id="SM00198"/>
    </source>
</evidence>
<dbReference type="Gene3D" id="3.40.33.10">
    <property type="entry name" value="CAP"/>
    <property type="match status" value="1"/>
</dbReference>
<evidence type="ECO:0000256" key="3">
    <source>
        <dbReference type="ARBA" id="ARBA00022525"/>
    </source>
</evidence>
<dbReference type="InterPro" id="IPR001283">
    <property type="entry name" value="CRISP-related"/>
</dbReference>
<dbReference type="SMART" id="SM00198">
    <property type="entry name" value="SCP"/>
    <property type="match status" value="1"/>
</dbReference>
<organism evidence="9 10">
    <name type="scientific">Cyprinus carpio</name>
    <name type="common">Common carp</name>
    <dbReference type="NCBI Taxonomy" id="7962"/>
    <lineage>
        <taxon>Eukaryota</taxon>
        <taxon>Metazoa</taxon>
        <taxon>Chordata</taxon>
        <taxon>Craniata</taxon>
        <taxon>Vertebrata</taxon>
        <taxon>Euteleostomi</taxon>
        <taxon>Actinopterygii</taxon>
        <taxon>Neopterygii</taxon>
        <taxon>Teleostei</taxon>
        <taxon>Ostariophysi</taxon>
        <taxon>Cypriniformes</taxon>
        <taxon>Cyprinidae</taxon>
        <taxon>Cyprininae</taxon>
        <taxon>Cyprinus</taxon>
    </lineage>
</organism>
<dbReference type="SUPFAM" id="SSF55797">
    <property type="entry name" value="PR-1-like"/>
    <property type="match status" value="1"/>
</dbReference>
<evidence type="ECO:0000313" key="10">
    <source>
        <dbReference type="Proteomes" id="UP000694427"/>
    </source>
</evidence>
<keyword evidence="10" id="KW-1185">Reference proteome</keyword>
<dbReference type="InterPro" id="IPR014044">
    <property type="entry name" value="CAP_dom"/>
</dbReference>
<accession>A0A8C1NH10</accession>
<keyword evidence="6" id="KW-0325">Glycoprotein</keyword>
<evidence type="ECO:0000256" key="5">
    <source>
        <dbReference type="ARBA" id="ARBA00022729"/>
    </source>
</evidence>
<reference evidence="9" key="2">
    <citation type="submission" date="2025-09" db="UniProtKB">
        <authorList>
            <consortium name="Ensembl"/>
        </authorList>
    </citation>
    <scope>IDENTIFICATION</scope>
</reference>
<evidence type="ECO:0000256" key="4">
    <source>
        <dbReference type="ARBA" id="ARBA00022690"/>
    </source>
</evidence>
<keyword evidence="3" id="KW-0964">Secreted</keyword>
<evidence type="ECO:0000256" key="7">
    <source>
        <dbReference type="SAM" id="SignalP"/>
    </source>
</evidence>
<dbReference type="GO" id="GO:0030414">
    <property type="term" value="F:peptidase inhibitor activity"/>
    <property type="evidence" value="ECO:0007669"/>
    <property type="project" value="UniProtKB-KW"/>
</dbReference>
<dbReference type="InterPro" id="IPR035940">
    <property type="entry name" value="CAP_sf"/>
</dbReference>
<comment type="similarity">
    <text evidence="2">Belongs to the CRISP family.</text>
</comment>
<gene>
    <name evidence="9" type="primary">LOC109055254</name>
</gene>
<keyword evidence="4" id="KW-0646">Protease inhibitor</keyword>
<evidence type="ECO:0000256" key="2">
    <source>
        <dbReference type="ARBA" id="ARBA00009923"/>
    </source>
</evidence>
<dbReference type="Proteomes" id="UP000694427">
    <property type="component" value="Unplaced"/>
</dbReference>
<keyword evidence="5 7" id="KW-0732">Signal</keyword>
<feature type="domain" description="SCP" evidence="8">
    <location>
        <begin position="63"/>
        <end position="216"/>
    </location>
</feature>
<protein>
    <submittedName>
        <fullName evidence="9">Peptidase inhibitor 15b</fullName>
    </submittedName>
</protein>
<dbReference type="OMA" id="STWLRCY"/>